<dbReference type="InterPro" id="IPR029035">
    <property type="entry name" value="DHS-like_NAD/FAD-binding_dom"/>
</dbReference>
<feature type="binding site" evidence="3">
    <location>
        <position position="156"/>
    </location>
    <ligand>
        <name>Zn(2+)</name>
        <dbReference type="ChEBI" id="CHEBI:29105"/>
    </ligand>
</feature>
<keyword evidence="3" id="KW-0479">Metal-binding</keyword>
<dbReference type="PANTHER" id="PTHR11085:SF4">
    <property type="entry name" value="NAD-DEPENDENT PROTEIN DEACYLASE"/>
    <property type="match status" value="1"/>
</dbReference>
<evidence type="ECO:0000313" key="6">
    <source>
        <dbReference type="Proteomes" id="UP001596395"/>
    </source>
</evidence>
<dbReference type="Gene3D" id="3.40.50.1220">
    <property type="entry name" value="TPP-binding domain"/>
    <property type="match status" value="1"/>
</dbReference>
<evidence type="ECO:0000256" key="2">
    <source>
        <dbReference type="ARBA" id="ARBA00023027"/>
    </source>
</evidence>
<feature type="binding site" evidence="3">
    <location>
        <position position="132"/>
    </location>
    <ligand>
        <name>Zn(2+)</name>
        <dbReference type="ChEBI" id="CHEBI:29105"/>
    </ligand>
</feature>
<dbReference type="InterPro" id="IPR050134">
    <property type="entry name" value="NAD-dep_sirtuin_deacylases"/>
</dbReference>
<dbReference type="CDD" id="cd01407">
    <property type="entry name" value="SIR2-fam"/>
    <property type="match status" value="1"/>
</dbReference>
<dbReference type="Proteomes" id="UP001596395">
    <property type="component" value="Unassembled WGS sequence"/>
</dbReference>
<accession>A0ABD5VHB2</accession>
<name>A0ABD5VHB2_9EURY</name>
<dbReference type="PROSITE" id="PS50305">
    <property type="entry name" value="SIRTUIN"/>
    <property type="match status" value="1"/>
</dbReference>
<keyword evidence="6" id="KW-1185">Reference proteome</keyword>
<evidence type="ECO:0000259" key="4">
    <source>
        <dbReference type="PROSITE" id="PS50305"/>
    </source>
</evidence>
<evidence type="ECO:0000256" key="3">
    <source>
        <dbReference type="PROSITE-ProRule" id="PRU00236"/>
    </source>
</evidence>
<organism evidence="5 6">
    <name type="scientific">Halorubellus litoreus</name>
    <dbReference type="NCBI Taxonomy" id="755308"/>
    <lineage>
        <taxon>Archaea</taxon>
        <taxon>Methanobacteriati</taxon>
        <taxon>Methanobacteriota</taxon>
        <taxon>Stenosarchaea group</taxon>
        <taxon>Halobacteria</taxon>
        <taxon>Halobacteriales</taxon>
        <taxon>Halorubellaceae</taxon>
        <taxon>Halorubellus</taxon>
    </lineage>
</organism>
<feature type="domain" description="Deacetylase sirtuin-type" evidence="4">
    <location>
        <begin position="1"/>
        <end position="248"/>
    </location>
</feature>
<dbReference type="GO" id="GO:0034979">
    <property type="term" value="F:NAD-dependent protein lysine deacetylase activity"/>
    <property type="evidence" value="ECO:0007669"/>
    <property type="project" value="UniProtKB-EC"/>
</dbReference>
<comment type="caution">
    <text evidence="5">The sequence shown here is derived from an EMBL/GenBank/DDBJ whole genome shotgun (WGS) entry which is preliminary data.</text>
</comment>
<dbReference type="PANTHER" id="PTHR11085">
    <property type="entry name" value="NAD-DEPENDENT PROTEIN DEACYLASE SIRTUIN-5, MITOCHONDRIAL-RELATED"/>
    <property type="match status" value="1"/>
</dbReference>
<gene>
    <name evidence="5" type="ORF">ACFQGB_16375</name>
</gene>
<dbReference type="Gene3D" id="3.30.1600.10">
    <property type="entry name" value="SIR2/SIRT2 'Small Domain"/>
    <property type="match status" value="1"/>
</dbReference>
<feature type="binding site" evidence="3">
    <location>
        <position position="154"/>
    </location>
    <ligand>
        <name>Zn(2+)</name>
        <dbReference type="ChEBI" id="CHEBI:29105"/>
    </ligand>
</feature>
<sequence>MSDSDVVALADALRDARSAVALTGAGLSRASGVPTFRGEDGLYEEFDESAFALRRFRADPDAFWRDWLALHEHFFDETVAPNAAHDALAALERDGFLDAVVTQNVDGLHVAAGSESVVHLHGTGSTATCEGCGDEVDVESANAVVEATDSAPECDCGGVYKPDTVLFGERLPEAALAEARRRAARADVLVAAGSSLTVDPAAGLPAVTQREGGTVAVVNLDATRYADRAEFVFRDRVEDVLPAVVDAL</sequence>
<dbReference type="SUPFAM" id="SSF52467">
    <property type="entry name" value="DHS-like NAD/FAD-binding domain"/>
    <property type="match status" value="1"/>
</dbReference>
<protein>
    <submittedName>
        <fullName evidence="5">NAD-dependent protein deacylase</fullName>
        <ecNumber evidence="5">2.3.1.286</ecNumber>
    </submittedName>
</protein>
<keyword evidence="1 5" id="KW-0808">Transferase</keyword>
<dbReference type="InterPro" id="IPR003000">
    <property type="entry name" value="Sirtuin"/>
</dbReference>
<keyword evidence="2" id="KW-0520">NAD</keyword>
<evidence type="ECO:0000313" key="5">
    <source>
        <dbReference type="EMBL" id="MFC6954441.1"/>
    </source>
</evidence>
<keyword evidence="3" id="KW-0862">Zinc</keyword>
<dbReference type="InterPro" id="IPR026590">
    <property type="entry name" value="Ssirtuin_cat_dom"/>
</dbReference>
<feature type="active site" description="Proton acceptor" evidence="3">
    <location>
        <position position="121"/>
    </location>
</feature>
<dbReference type="Pfam" id="PF02146">
    <property type="entry name" value="SIR2"/>
    <property type="match status" value="1"/>
</dbReference>
<proteinExistence type="predicted"/>
<dbReference type="NCBIfam" id="NF001753">
    <property type="entry name" value="PRK00481.1-3"/>
    <property type="match status" value="1"/>
</dbReference>
<evidence type="ECO:0000256" key="1">
    <source>
        <dbReference type="ARBA" id="ARBA00022679"/>
    </source>
</evidence>
<dbReference type="EC" id="2.3.1.286" evidence="5"/>
<keyword evidence="5" id="KW-0012">Acyltransferase</keyword>
<dbReference type="EMBL" id="JBHSXN010000003">
    <property type="protein sequence ID" value="MFC6954441.1"/>
    <property type="molecule type" value="Genomic_DNA"/>
</dbReference>
<dbReference type="AlphaFoldDB" id="A0ABD5VHB2"/>
<dbReference type="RefSeq" id="WP_336351390.1">
    <property type="nucleotide sequence ID" value="NZ_JAZAQL010000003.1"/>
</dbReference>
<dbReference type="InterPro" id="IPR026591">
    <property type="entry name" value="Sirtuin_cat_small_dom_sf"/>
</dbReference>
<reference evidence="5 6" key="1">
    <citation type="journal article" date="2019" name="Int. J. Syst. Evol. Microbiol.">
        <title>The Global Catalogue of Microorganisms (GCM) 10K type strain sequencing project: providing services to taxonomists for standard genome sequencing and annotation.</title>
        <authorList>
            <consortium name="The Broad Institute Genomics Platform"/>
            <consortium name="The Broad Institute Genome Sequencing Center for Infectious Disease"/>
            <person name="Wu L."/>
            <person name="Ma J."/>
        </authorList>
    </citation>
    <scope>NUCLEOTIDE SEQUENCE [LARGE SCALE GENOMIC DNA]</scope>
    <source>
        <strain evidence="5 6">GX26</strain>
    </source>
</reference>
<dbReference type="GO" id="GO:0046872">
    <property type="term" value="F:metal ion binding"/>
    <property type="evidence" value="ECO:0007669"/>
    <property type="project" value="UniProtKB-KW"/>
</dbReference>
<feature type="binding site" evidence="3">
    <location>
        <position position="129"/>
    </location>
    <ligand>
        <name>Zn(2+)</name>
        <dbReference type="ChEBI" id="CHEBI:29105"/>
    </ligand>
</feature>